<name>A0ABC9YRG3_9NOCA</name>
<organism evidence="3 4">
    <name type="scientific">Nocardia seriolae</name>
    <dbReference type="NCBI Taxonomy" id="37332"/>
    <lineage>
        <taxon>Bacteria</taxon>
        <taxon>Bacillati</taxon>
        <taxon>Actinomycetota</taxon>
        <taxon>Actinomycetes</taxon>
        <taxon>Mycobacteriales</taxon>
        <taxon>Nocardiaceae</taxon>
        <taxon>Nocardia</taxon>
    </lineage>
</organism>
<keyword evidence="4" id="KW-1185">Reference proteome</keyword>
<dbReference type="AlphaFoldDB" id="A0ABC9YRG3"/>
<evidence type="ECO:0000313" key="3">
    <source>
        <dbReference type="EMBL" id="GAP28037.1"/>
    </source>
</evidence>
<evidence type="ECO:0000259" key="1">
    <source>
        <dbReference type="Pfam" id="PF14231"/>
    </source>
</evidence>
<sequence>MSFTLIEEIVMVAADSATDGAARLRTLLERGATAAQAWELFDSLPAVRVEEITTGRWRGDEVPSGHPWDGMLVETGWYGKQFDSADSVQPLLFAGPDGDIFAVDPRRVPLFLAGKVPTAALRPVRRSLGLLRPMLRTRTPRARLRNLEFRGKSSAAMIYDHLPIIDIFRRVDQDTLLGVMDMRGLDAPYFFVLYRDR</sequence>
<dbReference type="Proteomes" id="UP000037179">
    <property type="component" value="Unassembled WGS sequence"/>
</dbReference>
<feature type="domain" description="DUF4334" evidence="2">
    <location>
        <begin position="140"/>
        <end position="195"/>
    </location>
</feature>
<dbReference type="Pfam" id="PF14232">
    <property type="entry name" value="DUF4334"/>
    <property type="match status" value="1"/>
</dbReference>
<reference evidence="3 4" key="2">
    <citation type="journal article" date="2016" name="Genome Announc.">
        <title>Draft Genome Sequence of Erythromycin- and Oxytetracycline-Sensitive Nocardia seriolae Strain U-1 (NBRC 110359).</title>
        <authorList>
            <person name="Imajoh M."/>
            <person name="Sukeda M."/>
            <person name="Shimizu M."/>
            <person name="Yamane J."/>
            <person name="Ohnishi K."/>
            <person name="Oshima S."/>
        </authorList>
    </citation>
    <scope>NUCLEOTIDE SEQUENCE [LARGE SCALE GENOMIC DNA]</scope>
    <source>
        <strain evidence="3 4">U-1</strain>
    </source>
</reference>
<dbReference type="Pfam" id="PF14231">
    <property type="entry name" value="GXWXG"/>
    <property type="match status" value="1"/>
</dbReference>
<evidence type="ECO:0000259" key="2">
    <source>
        <dbReference type="Pfam" id="PF14232"/>
    </source>
</evidence>
<proteinExistence type="predicted"/>
<protein>
    <recommendedName>
        <fullName evidence="5">DUF4334 domain-containing protein</fullName>
    </recommendedName>
</protein>
<feature type="domain" description="GXWXG" evidence="1">
    <location>
        <begin position="39"/>
        <end position="98"/>
    </location>
</feature>
<accession>A0ABC9YRG3</accession>
<dbReference type="Gene3D" id="2.40.128.580">
    <property type="entry name" value="GXWXG domain"/>
    <property type="match status" value="1"/>
</dbReference>
<dbReference type="InterPro" id="IPR025951">
    <property type="entry name" value="GXWXG_dom"/>
</dbReference>
<evidence type="ECO:0008006" key="5">
    <source>
        <dbReference type="Google" id="ProtNLM"/>
    </source>
</evidence>
<comment type="caution">
    <text evidence="3">The sequence shown here is derived from an EMBL/GenBank/DDBJ whole genome shotgun (WGS) entry which is preliminary data.</text>
</comment>
<evidence type="ECO:0000313" key="4">
    <source>
        <dbReference type="Proteomes" id="UP000037179"/>
    </source>
</evidence>
<dbReference type="EMBL" id="BBYQ01000026">
    <property type="protein sequence ID" value="GAP28037.1"/>
    <property type="molecule type" value="Genomic_DNA"/>
</dbReference>
<reference evidence="4" key="1">
    <citation type="submission" date="2015-07" db="EMBL/GenBank/DDBJ databases">
        <title>Nocardia seriolae U-1 whole genome shotgun sequence.</title>
        <authorList>
            <person name="Imajoh M."/>
            <person name="Fukumoto Y."/>
            <person name="Sukeda M."/>
            <person name="Yamane J."/>
            <person name="Yamasaki K."/>
            <person name="Shimizu M."/>
            <person name="Ohnishi K."/>
            <person name="Oshima S."/>
        </authorList>
    </citation>
    <scope>NUCLEOTIDE SEQUENCE [LARGE SCALE GENOMIC DNA]</scope>
    <source>
        <strain evidence="4">U-1</strain>
    </source>
</reference>
<dbReference type="InterPro" id="IPR025568">
    <property type="entry name" value="DUF4334"/>
</dbReference>
<gene>
    <name evidence="3" type="ORF">NSK11_contig00026-0033</name>
</gene>